<protein>
    <recommendedName>
        <fullName evidence="1">DUF7305 domain-containing protein</fullName>
    </recommendedName>
</protein>
<feature type="domain" description="DUF7305" evidence="1">
    <location>
        <begin position="81"/>
        <end position="233"/>
    </location>
</feature>
<comment type="caution">
    <text evidence="2">The sequence shown here is derived from an EMBL/GenBank/DDBJ whole genome shotgun (WGS) entry which is preliminary data.</text>
</comment>
<accession>X0V383</accession>
<organism evidence="2">
    <name type="scientific">marine sediment metagenome</name>
    <dbReference type="NCBI Taxonomy" id="412755"/>
    <lineage>
        <taxon>unclassified sequences</taxon>
        <taxon>metagenomes</taxon>
        <taxon>ecological metagenomes</taxon>
    </lineage>
</organism>
<proteinExistence type="predicted"/>
<dbReference type="EMBL" id="BARS01024871">
    <property type="protein sequence ID" value="GAG12589.1"/>
    <property type="molecule type" value="Genomic_DNA"/>
</dbReference>
<feature type="non-terminal residue" evidence="2">
    <location>
        <position position="238"/>
    </location>
</feature>
<dbReference type="AlphaFoldDB" id="X0V383"/>
<reference evidence="2" key="1">
    <citation type="journal article" date="2014" name="Front. Microbiol.">
        <title>High frequency of phylogenetically diverse reductive dehalogenase-homologous genes in deep subseafloor sedimentary metagenomes.</title>
        <authorList>
            <person name="Kawai M."/>
            <person name="Futagami T."/>
            <person name="Toyoda A."/>
            <person name="Takaki Y."/>
            <person name="Nishi S."/>
            <person name="Hori S."/>
            <person name="Arai W."/>
            <person name="Tsubouchi T."/>
            <person name="Morono Y."/>
            <person name="Uchiyama I."/>
            <person name="Ito T."/>
            <person name="Fujiyama A."/>
            <person name="Inagaki F."/>
            <person name="Takami H."/>
        </authorList>
    </citation>
    <scope>NUCLEOTIDE SEQUENCE</scope>
    <source>
        <strain evidence="2">Expedition CK06-06</strain>
    </source>
</reference>
<dbReference type="Pfam" id="PF23981">
    <property type="entry name" value="DUF7305"/>
    <property type="match status" value="1"/>
</dbReference>
<evidence type="ECO:0000259" key="1">
    <source>
        <dbReference type="Pfam" id="PF23981"/>
    </source>
</evidence>
<sequence>MDAYNLDAGETLKIGTNSTEADAINAAAGVTIDGDVVVCGGGDPSVVAGSIDEGVVTGDVYSAGEYELSSVIVPQYLQALPSQGTIGGGTTLTTTGKYDSISLGNSEIASIDGEVILYVTGDIILDNSAQLLIVDANTNPDASLTLYLGGNLLAQNGAFINNLTLDPKRLKIYALDTCQNIDFKSSSVFYGAIYAPEADVHLHNSVDVYGSVVGNTFTQDVSAAFHYDASLRDGTVND</sequence>
<gene>
    <name evidence="2" type="ORF">S01H1_39417</name>
</gene>
<name>X0V383_9ZZZZ</name>
<evidence type="ECO:0000313" key="2">
    <source>
        <dbReference type="EMBL" id="GAG12589.1"/>
    </source>
</evidence>
<dbReference type="InterPro" id="IPR055729">
    <property type="entry name" value="DUF7305"/>
</dbReference>